<evidence type="ECO:0000256" key="1">
    <source>
        <dbReference type="SAM" id="Coils"/>
    </source>
</evidence>
<gene>
    <name evidence="4" type="ORF">Q4F19_13060</name>
</gene>
<organism evidence="4 5">
    <name type="scientific">Sphingomonas natans</name>
    <dbReference type="NCBI Taxonomy" id="3063330"/>
    <lineage>
        <taxon>Bacteria</taxon>
        <taxon>Pseudomonadati</taxon>
        <taxon>Pseudomonadota</taxon>
        <taxon>Alphaproteobacteria</taxon>
        <taxon>Sphingomonadales</taxon>
        <taxon>Sphingomonadaceae</taxon>
        <taxon>Sphingomonas</taxon>
    </lineage>
</organism>
<dbReference type="RefSeq" id="WP_303543238.1">
    <property type="nucleotide sequence ID" value="NZ_JAUOTP010000005.1"/>
</dbReference>
<dbReference type="SUPFAM" id="SSF111369">
    <property type="entry name" value="HlyD-like secretion proteins"/>
    <property type="match status" value="2"/>
</dbReference>
<keyword evidence="1" id="KW-0175">Coiled coil</keyword>
<keyword evidence="5" id="KW-1185">Reference proteome</keyword>
<dbReference type="PANTHER" id="PTHR30386">
    <property type="entry name" value="MEMBRANE FUSION SUBUNIT OF EMRAB-TOLC MULTIDRUG EFFLUX PUMP"/>
    <property type="match status" value="1"/>
</dbReference>
<feature type="domain" description="Multidrug resistance protein MdtA-like barrel-sandwich hybrid" evidence="2">
    <location>
        <begin position="39"/>
        <end position="232"/>
    </location>
</feature>
<dbReference type="Gene3D" id="2.40.30.170">
    <property type="match status" value="1"/>
</dbReference>
<dbReference type="InterPro" id="IPR058792">
    <property type="entry name" value="Beta-barrel_RND_2"/>
</dbReference>
<dbReference type="Pfam" id="PF25954">
    <property type="entry name" value="Beta-barrel_RND_2"/>
    <property type="match status" value="1"/>
</dbReference>
<accession>A0ABT8YAF8</accession>
<feature type="coiled-coil region" evidence="1">
    <location>
        <begin position="78"/>
        <end position="112"/>
    </location>
</feature>
<dbReference type="Gene3D" id="1.10.287.470">
    <property type="entry name" value="Helix hairpin bin"/>
    <property type="match status" value="1"/>
</dbReference>
<dbReference type="Proteomes" id="UP001169764">
    <property type="component" value="Unassembled WGS sequence"/>
</dbReference>
<sequence length="335" mass="35314">MILTAVIAGVILVAVRWDRFEADRSVQTTDNATVQADTAVLDAKVSGYVRSVAFTDFQTVHAGDVLVQLDDREFEAGVAHAEATLAKSQAILANLDNELAAQRAMVAQAQANANGAASKLRLAVEDDRRFSGLSESGAVTGQEADSARTNVAVVRATQVGSVGAVSLQQRQLEVMQGLRAQRQADVLAAQAALESARITLSYTRIVAPGDGTIGQRLVQPGSLLNPGTAVVNFVARTPPYVVANYKETQLSRIAPGQRVEITVDSFPGVTLRGRVSRLSPASGATFSAVPADNATGNFTKVTQRVPLRIDLLPGQALAGRLRAGMSVTTRIATRD</sequence>
<name>A0ABT8YAF8_9SPHN</name>
<dbReference type="PANTHER" id="PTHR30386:SF24">
    <property type="entry name" value="MULTIDRUG RESISTANCE EFFLUX PUMP"/>
    <property type="match status" value="1"/>
</dbReference>
<evidence type="ECO:0000259" key="2">
    <source>
        <dbReference type="Pfam" id="PF25917"/>
    </source>
</evidence>
<comment type="caution">
    <text evidence="4">The sequence shown here is derived from an EMBL/GenBank/DDBJ whole genome shotgun (WGS) entry which is preliminary data.</text>
</comment>
<feature type="domain" description="CusB-like beta-barrel" evidence="3">
    <location>
        <begin position="241"/>
        <end position="281"/>
    </location>
</feature>
<dbReference type="InterPro" id="IPR050739">
    <property type="entry name" value="MFP"/>
</dbReference>
<dbReference type="EMBL" id="JAUOTP010000005">
    <property type="protein sequence ID" value="MDO6415316.1"/>
    <property type="molecule type" value="Genomic_DNA"/>
</dbReference>
<proteinExistence type="predicted"/>
<protein>
    <submittedName>
        <fullName evidence="4">HlyD family secretion protein</fullName>
    </submittedName>
</protein>
<dbReference type="Gene3D" id="2.40.50.100">
    <property type="match status" value="1"/>
</dbReference>
<dbReference type="InterPro" id="IPR058625">
    <property type="entry name" value="MdtA-like_BSH"/>
</dbReference>
<dbReference type="Pfam" id="PF25917">
    <property type="entry name" value="BSH_RND"/>
    <property type="match status" value="1"/>
</dbReference>
<evidence type="ECO:0000259" key="3">
    <source>
        <dbReference type="Pfam" id="PF25954"/>
    </source>
</evidence>
<reference evidence="4" key="1">
    <citation type="submission" date="2023-07" db="EMBL/GenBank/DDBJ databases">
        <authorList>
            <person name="Kim M."/>
        </authorList>
    </citation>
    <scope>NUCLEOTIDE SEQUENCE</scope>
    <source>
        <strain evidence="4">BIUV-7</strain>
    </source>
</reference>
<evidence type="ECO:0000313" key="5">
    <source>
        <dbReference type="Proteomes" id="UP001169764"/>
    </source>
</evidence>
<evidence type="ECO:0000313" key="4">
    <source>
        <dbReference type="EMBL" id="MDO6415316.1"/>
    </source>
</evidence>